<gene>
    <name evidence="1" type="ORF">SAMN06265220_11152</name>
</gene>
<evidence type="ECO:0000313" key="1">
    <source>
        <dbReference type="EMBL" id="SMO95010.1"/>
    </source>
</evidence>
<sequence>MIFPFITFTVNLTENRGIMINLARRNFIKNVGFVSATTLFCGSLVAQSTLENFSISETDEGNILAKFSKVTFFDAFLLDQSLADCYKKSILNWEKTGYAASGNYCFSSSDGLLKMFPMHLQTETTGKVDNVLLCFGKDLNGDWKSLRSLSGFDLEAITVAMHDLNIYRNEVNLSHYLFPAPTQKLNPYGYDTRKGSVSLQTILAMEQTVTKIIINEGNSIVYQKEIISKHSLTADSFFV</sequence>
<proteinExistence type="predicted"/>
<keyword evidence="2" id="KW-1185">Reference proteome</keyword>
<dbReference type="Proteomes" id="UP000319267">
    <property type="component" value="Unassembled WGS sequence"/>
</dbReference>
<organism evidence="1 2">
    <name type="scientific">Flavobacterium nitrogenifigens</name>
    <dbReference type="NCBI Taxonomy" id="1617283"/>
    <lineage>
        <taxon>Bacteria</taxon>
        <taxon>Pseudomonadati</taxon>
        <taxon>Bacteroidota</taxon>
        <taxon>Flavobacteriia</taxon>
        <taxon>Flavobacteriales</taxon>
        <taxon>Flavobacteriaceae</taxon>
        <taxon>Flavobacterium</taxon>
    </lineage>
</organism>
<protein>
    <submittedName>
        <fullName evidence="1">Uncharacterized protein</fullName>
    </submittedName>
</protein>
<accession>A0A521FHG8</accession>
<reference evidence="1 2" key="1">
    <citation type="submission" date="2017-05" db="EMBL/GenBank/DDBJ databases">
        <authorList>
            <person name="Varghese N."/>
            <person name="Submissions S."/>
        </authorList>
    </citation>
    <scope>NUCLEOTIDE SEQUENCE [LARGE SCALE GENOMIC DNA]</scope>
    <source>
        <strain evidence="1 2">DSM 29982</strain>
    </source>
</reference>
<evidence type="ECO:0000313" key="2">
    <source>
        <dbReference type="Proteomes" id="UP000319267"/>
    </source>
</evidence>
<name>A0A521FHG8_9FLAO</name>
<dbReference type="EMBL" id="FXTQ01000011">
    <property type="protein sequence ID" value="SMO95010.1"/>
    <property type="molecule type" value="Genomic_DNA"/>
</dbReference>
<dbReference type="AlphaFoldDB" id="A0A521FHG8"/>